<gene>
    <name evidence="2" type="ORF">STVIR_5517</name>
</gene>
<organism evidence="2 3">
    <name type="scientific">Streptomyces viridochromogenes Tue57</name>
    <dbReference type="NCBI Taxonomy" id="1160705"/>
    <lineage>
        <taxon>Bacteria</taxon>
        <taxon>Bacillati</taxon>
        <taxon>Actinomycetota</taxon>
        <taxon>Actinomycetes</taxon>
        <taxon>Kitasatosporales</taxon>
        <taxon>Streptomycetaceae</taxon>
        <taxon>Streptomyces</taxon>
    </lineage>
</organism>
<protein>
    <submittedName>
        <fullName evidence="2">Uncharacterized protein</fullName>
    </submittedName>
</protein>
<comment type="caution">
    <text evidence="2">The sequence shown here is derived from an EMBL/GenBank/DDBJ whole genome shotgun (WGS) entry which is preliminary data.</text>
</comment>
<feature type="compositionally biased region" description="Basic and acidic residues" evidence="1">
    <location>
        <begin position="1"/>
        <end position="14"/>
    </location>
</feature>
<dbReference type="Proteomes" id="UP000011205">
    <property type="component" value="Unassembled WGS sequence"/>
</dbReference>
<feature type="region of interest" description="Disordered" evidence="1">
    <location>
        <begin position="79"/>
        <end position="110"/>
    </location>
</feature>
<evidence type="ECO:0000313" key="2">
    <source>
        <dbReference type="EMBL" id="ELS53597.1"/>
    </source>
</evidence>
<proteinExistence type="predicted"/>
<evidence type="ECO:0000313" key="3">
    <source>
        <dbReference type="Proteomes" id="UP000011205"/>
    </source>
</evidence>
<dbReference type="PATRIC" id="fig|1160705.3.peg.5456"/>
<reference evidence="2 3" key="1">
    <citation type="journal article" date="2013" name="Genome Announc.">
        <title>Draft Genome Sequence of Streptomyces viridochromogenes Strain Tu57, Producer of Avilamycin.</title>
        <authorList>
            <person name="Gruning B.A."/>
            <person name="Erxleben A."/>
            <person name="Hahnlein A."/>
            <person name="Gunther S."/>
        </authorList>
    </citation>
    <scope>NUCLEOTIDE SEQUENCE [LARGE SCALE GENOMIC DNA]</scope>
    <source>
        <strain evidence="2 3">Tue57</strain>
    </source>
</reference>
<accession>L8PE26</accession>
<sequence length="110" mass="12243">MRRHPEPGCLRRVEILPGARRRRRHESSPHTQVTACMSVPFTAAPVPLDRHRRISGGPQSPHLLHLRHGTATFRLHHAPLGMRPWTGPPTPRQKPATGSLPPNCRESAAS</sequence>
<name>L8PE26_STRVR</name>
<dbReference type="AlphaFoldDB" id="L8PE26"/>
<evidence type="ECO:0000256" key="1">
    <source>
        <dbReference type="SAM" id="MobiDB-lite"/>
    </source>
</evidence>
<feature type="region of interest" description="Disordered" evidence="1">
    <location>
        <begin position="1"/>
        <end position="35"/>
    </location>
</feature>
<dbReference type="EMBL" id="AMLP01000164">
    <property type="protein sequence ID" value="ELS53597.1"/>
    <property type="molecule type" value="Genomic_DNA"/>
</dbReference>